<dbReference type="InterPro" id="IPR013848">
    <property type="entry name" value="Methylthiotransferase_N"/>
</dbReference>
<protein>
    <recommendedName>
        <fullName evidence="10 13">tRNA-2-methylthio-N(6)-dimethylallyladenosine synthase</fullName>
        <ecNumber evidence="9 13">2.8.4.3</ecNumber>
    </recommendedName>
    <alternativeName>
        <fullName evidence="12 13">(Dimethylallyl)adenosine tRNA methylthiotransferase MiaB</fullName>
    </alternativeName>
    <alternativeName>
        <fullName evidence="11 13">tRNA-i(6)A37 methylthiotransferase</fullName>
    </alternativeName>
</protein>
<dbReference type="Proteomes" id="UP000242881">
    <property type="component" value="Unassembled WGS sequence"/>
</dbReference>
<comment type="subcellular location">
    <subcellularLocation>
        <location evidence="13">Cytoplasm</location>
    </subcellularLocation>
</comment>
<dbReference type="HAMAP" id="MF_01864">
    <property type="entry name" value="tRNA_metthiotr_MiaB"/>
    <property type="match status" value="1"/>
</dbReference>
<dbReference type="GO" id="GO:0005829">
    <property type="term" value="C:cytosol"/>
    <property type="evidence" value="ECO:0007669"/>
    <property type="project" value="TreeGrafter"/>
</dbReference>
<dbReference type="SUPFAM" id="SSF102114">
    <property type="entry name" value="Radical SAM enzymes"/>
    <property type="match status" value="1"/>
</dbReference>
<dbReference type="AlphaFoldDB" id="A0A2J6WPC6"/>
<evidence type="ECO:0000256" key="11">
    <source>
        <dbReference type="ARBA" id="ARBA00080698"/>
    </source>
</evidence>
<accession>A0A2J6WPC6</accession>
<dbReference type="Gene3D" id="3.40.50.12160">
    <property type="entry name" value="Methylthiotransferase, N-terminal domain"/>
    <property type="match status" value="1"/>
</dbReference>
<evidence type="ECO:0000256" key="10">
    <source>
        <dbReference type="ARBA" id="ARBA00068570"/>
    </source>
</evidence>
<feature type="binding site" evidence="13">
    <location>
        <position position="48"/>
    </location>
    <ligand>
        <name>[4Fe-4S] cluster</name>
        <dbReference type="ChEBI" id="CHEBI:49883"/>
        <label>1</label>
    </ligand>
</feature>
<dbReference type="PROSITE" id="PS51918">
    <property type="entry name" value="RADICAL_SAM"/>
    <property type="match status" value="1"/>
</dbReference>
<dbReference type="SMART" id="SM00729">
    <property type="entry name" value="Elp3"/>
    <property type="match status" value="1"/>
</dbReference>
<feature type="binding site" evidence="13">
    <location>
        <position position="12"/>
    </location>
    <ligand>
        <name>[4Fe-4S] cluster</name>
        <dbReference type="ChEBI" id="CHEBI:49883"/>
        <label>1</label>
    </ligand>
</feature>
<dbReference type="InterPro" id="IPR058240">
    <property type="entry name" value="rSAM_sf"/>
</dbReference>
<feature type="domain" description="Radical SAM core" evidence="16">
    <location>
        <begin position="140"/>
        <end position="370"/>
    </location>
</feature>
<dbReference type="Gene3D" id="3.80.30.20">
    <property type="entry name" value="tm_1862 like domain"/>
    <property type="match status" value="1"/>
</dbReference>
<evidence type="ECO:0000259" key="16">
    <source>
        <dbReference type="PROSITE" id="PS51918"/>
    </source>
</evidence>
<comment type="caution">
    <text evidence="17">The sequence shown here is derived from an EMBL/GenBank/DDBJ whole genome shotgun (WGS) entry which is preliminary data.</text>
</comment>
<dbReference type="PROSITE" id="PS01278">
    <property type="entry name" value="MTTASE_RADICAL"/>
    <property type="match status" value="1"/>
</dbReference>
<dbReference type="RefSeq" id="WP_424605004.1">
    <property type="nucleotide sequence ID" value="NZ_JBNAVA010000002.1"/>
</dbReference>
<evidence type="ECO:0000256" key="9">
    <source>
        <dbReference type="ARBA" id="ARBA00033765"/>
    </source>
</evidence>
<evidence type="ECO:0000256" key="1">
    <source>
        <dbReference type="ARBA" id="ARBA00003234"/>
    </source>
</evidence>
<comment type="function">
    <text evidence="1 13">Catalyzes the methylthiolation of N6-(dimethylallyl)adenosine (i(6)A), leading to the formation of 2-methylthio-N6-(dimethylallyl)adenosine (ms(2)i(6)A) at position 37 in tRNAs that read codons beginning with uridine.</text>
</comment>
<dbReference type="InterPro" id="IPR006463">
    <property type="entry name" value="MiaB_methiolase"/>
</dbReference>
<feature type="binding site" evidence="13">
    <location>
        <position position="158"/>
    </location>
    <ligand>
        <name>[4Fe-4S] cluster</name>
        <dbReference type="ChEBI" id="CHEBI:49883"/>
        <label>2</label>
        <note>4Fe-4S-S-AdoMet</note>
    </ligand>
</feature>
<dbReference type="InterPro" id="IPR006638">
    <property type="entry name" value="Elp3/MiaA/NifB-like_rSAM"/>
</dbReference>
<reference evidence="17 18" key="1">
    <citation type="submission" date="2018-01" db="EMBL/GenBank/DDBJ databases">
        <title>Metagenomic assembled genomes from two thermal pools in the Uzon Caldera, Kamchatka, Russia.</title>
        <authorList>
            <person name="Wilkins L."/>
            <person name="Ettinger C."/>
        </authorList>
    </citation>
    <scope>NUCLEOTIDE SEQUENCE [LARGE SCALE GENOMIC DNA]</scope>
    <source>
        <strain evidence="17">ZAV-05</strain>
    </source>
</reference>
<dbReference type="SFLD" id="SFLDG01061">
    <property type="entry name" value="methylthiotransferase"/>
    <property type="match status" value="1"/>
</dbReference>
<dbReference type="PANTHER" id="PTHR43020:SF2">
    <property type="entry name" value="MITOCHONDRIAL TRNA METHYLTHIOTRANSFERASE CDK5RAP1"/>
    <property type="match status" value="1"/>
</dbReference>
<feature type="domain" description="MTTase N-terminal" evidence="15">
    <location>
        <begin position="3"/>
        <end position="119"/>
    </location>
</feature>
<dbReference type="Pfam" id="PF00919">
    <property type="entry name" value="UPF0004"/>
    <property type="match status" value="1"/>
</dbReference>
<evidence type="ECO:0000313" key="18">
    <source>
        <dbReference type="Proteomes" id="UP000242881"/>
    </source>
</evidence>
<dbReference type="GO" id="GO:0046872">
    <property type="term" value="F:metal ion binding"/>
    <property type="evidence" value="ECO:0007669"/>
    <property type="project" value="UniProtKB-KW"/>
</dbReference>
<dbReference type="EMBL" id="PNIN01000025">
    <property type="protein sequence ID" value="PMP72220.1"/>
    <property type="molecule type" value="Genomic_DNA"/>
</dbReference>
<dbReference type="SFLD" id="SFLDF00273">
    <property type="entry name" value="(dimethylallyl)adenosine_tRNA"/>
    <property type="match status" value="1"/>
</dbReference>
<evidence type="ECO:0000256" key="4">
    <source>
        <dbReference type="ARBA" id="ARBA00022679"/>
    </source>
</evidence>
<feature type="binding site" evidence="13">
    <location>
        <position position="82"/>
    </location>
    <ligand>
        <name>[4Fe-4S] cluster</name>
        <dbReference type="ChEBI" id="CHEBI:49883"/>
        <label>1</label>
    </ligand>
</feature>
<dbReference type="NCBIfam" id="TIGR01574">
    <property type="entry name" value="miaB-methiolase"/>
    <property type="match status" value="1"/>
</dbReference>
<dbReference type="NCBIfam" id="TIGR00089">
    <property type="entry name" value="MiaB/RimO family radical SAM methylthiotransferase"/>
    <property type="match status" value="1"/>
</dbReference>
<feature type="domain" description="TRAM" evidence="14">
    <location>
        <begin position="373"/>
        <end position="437"/>
    </location>
</feature>
<evidence type="ECO:0000256" key="13">
    <source>
        <dbReference type="HAMAP-Rule" id="MF_01864"/>
    </source>
</evidence>
<feature type="binding site" evidence="13">
    <location>
        <position position="161"/>
    </location>
    <ligand>
        <name>[4Fe-4S] cluster</name>
        <dbReference type="ChEBI" id="CHEBI:49883"/>
        <label>2</label>
        <note>4Fe-4S-S-AdoMet</note>
    </ligand>
</feature>
<dbReference type="InterPro" id="IPR002792">
    <property type="entry name" value="TRAM_dom"/>
</dbReference>
<keyword evidence="3 13" id="KW-0963">Cytoplasm</keyword>
<dbReference type="InterPro" id="IPR023404">
    <property type="entry name" value="rSAM_horseshoe"/>
</dbReference>
<dbReference type="GO" id="GO:0051539">
    <property type="term" value="F:4 iron, 4 sulfur cluster binding"/>
    <property type="evidence" value="ECO:0007669"/>
    <property type="project" value="UniProtKB-UniRule"/>
</dbReference>
<keyword evidence="6 13" id="KW-0479">Metal-binding</keyword>
<dbReference type="PANTHER" id="PTHR43020">
    <property type="entry name" value="CDK5 REGULATORY SUBUNIT-ASSOCIATED PROTEIN 1"/>
    <property type="match status" value="1"/>
</dbReference>
<dbReference type="InterPro" id="IPR038135">
    <property type="entry name" value="Methylthiotransferase_N_sf"/>
</dbReference>
<keyword evidence="8 13" id="KW-0411">Iron-sulfur</keyword>
<evidence type="ECO:0000256" key="6">
    <source>
        <dbReference type="ARBA" id="ARBA00022723"/>
    </source>
</evidence>
<evidence type="ECO:0000256" key="7">
    <source>
        <dbReference type="ARBA" id="ARBA00023004"/>
    </source>
</evidence>
<dbReference type="Pfam" id="PF04055">
    <property type="entry name" value="Radical_SAM"/>
    <property type="match status" value="1"/>
</dbReference>
<evidence type="ECO:0000256" key="3">
    <source>
        <dbReference type="ARBA" id="ARBA00022490"/>
    </source>
</evidence>
<evidence type="ECO:0000256" key="8">
    <source>
        <dbReference type="ARBA" id="ARBA00023014"/>
    </source>
</evidence>
<dbReference type="SFLD" id="SFLDS00029">
    <property type="entry name" value="Radical_SAM"/>
    <property type="match status" value="1"/>
</dbReference>
<keyword evidence="4 13" id="KW-0808">Transferase</keyword>
<name>A0A2J6WPC6_9BACT</name>
<comment type="subunit">
    <text evidence="13">Monomer.</text>
</comment>
<dbReference type="SFLD" id="SFLDG01082">
    <property type="entry name" value="B12-binding_domain_containing"/>
    <property type="match status" value="1"/>
</dbReference>
<evidence type="ECO:0000256" key="5">
    <source>
        <dbReference type="ARBA" id="ARBA00022691"/>
    </source>
</evidence>
<comment type="similarity">
    <text evidence="13">Belongs to the methylthiotransferase family. MiaB subfamily.</text>
</comment>
<feature type="binding site" evidence="13">
    <location>
        <position position="154"/>
    </location>
    <ligand>
        <name>[4Fe-4S] cluster</name>
        <dbReference type="ChEBI" id="CHEBI:49883"/>
        <label>2</label>
        <note>4Fe-4S-S-AdoMet</note>
    </ligand>
</feature>
<comment type="cofactor">
    <cofactor evidence="13">
        <name>[4Fe-4S] cluster</name>
        <dbReference type="ChEBI" id="CHEBI:49883"/>
    </cofactor>
    <text evidence="13">Binds 2 [4Fe-4S] clusters. One cluster is coordinated with 3 cysteines and an exchangeable S-adenosyl-L-methionine.</text>
</comment>
<dbReference type="PROSITE" id="PS50926">
    <property type="entry name" value="TRAM"/>
    <property type="match status" value="1"/>
</dbReference>
<dbReference type="GO" id="GO:0035597">
    <property type="term" value="F:tRNA-2-methylthio-N(6)-dimethylallyladenosine(37) synthase activity"/>
    <property type="evidence" value="ECO:0007669"/>
    <property type="project" value="UniProtKB-EC"/>
</dbReference>
<sequence length="438" mass="50042">MIKKVYIKTFGCQMNEYDSQRILSIFEESGYDRTDDPEEADFAVINTCSVREKPKEKVKSEIGRLKRIKNSNPYFKIAIAGCVAQEDGEAILKENKSVDLVIGTDGIPKLYEAIFRVEKGERLAITEFYHDDFTVPIFNRNSSVSAFVTIMKGCDNFCSYCIVPYVRGREKSRHYKEILDEVKFLVDNGVREVTFLGQNVNSYGKTLDEKINFTQFLYMATQIVGLNRIRFVTSHPKDFNKDLVDLVASESKICEYLHLPLQAGSNDILKKMNRGYTFEEYEEKISYAKEKIKGLALSSDFIVGFPGETDEDFEQTLKAVNEIEYETIFAFKYSPRPGTKASSMPDNISDVEKANRLKKLLDAQQIITDKLLKRQIGEIQEILVEGKSKKDTNVYSGRNRKNRIVNFTSEKSLQNGEIVKVKITQAKKNSLFGNLEVS</sequence>
<evidence type="ECO:0000313" key="17">
    <source>
        <dbReference type="EMBL" id="PMP72220.1"/>
    </source>
</evidence>
<evidence type="ECO:0000259" key="15">
    <source>
        <dbReference type="PROSITE" id="PS51449"/>
    </source>
</evidence>
<comment type="catalytic activity">
    <reaction evidence="13">
        <text>N(6)-dimethylallyladenosine(37) in tRNA + (sulfur carrier)-SH + AH2 + 2 S-adenosyl-L-methionine = 2-methylsulfanyl-N(6)-dimethylallyladenosine(37) in tRNA + (sulfur carrier)-H + 5'-deoxyadenosine + L-methionine + A + S-adenosyl-L-homocysteine + 2 H(+)</text>
        <dbReference type="Rhea" id="RHEA:37067"/>
        <dbReference type="Rhea" id="RHEA-COMP:10375"/>
        <dbReference type="Rhea" id="RHEA-COMP:10376"/>
        <dbReference type="Rhea" id="RHEA-COMP:14737"/>
        <dbReference type="Rhea" id="RHEA-COMP:14739"/>
        <dbReference type="ChEBI" id="CHEBI:13193"/>
        <dbReference type="ChEBI" id="CHEBI:15378"/>
        <dbReference type="ChEBI" id="CHEBI:17319"/>
        <dbReference type="ChEBI" id="CHEBI:17499"/>
        <dbReference type="ChEBI" id="CHEBI:29917"/>
        <dbReference type="ChEBI" id="CHEBI:57844"/>
        <dbReference type="ChEBI" id="CHEBI:57856"/>
        <dbReference type="ChEBI" id="CHEBI:59789"/>
        <dbReference type="ChEBI" id="CHEBI:64428"/>
        <dbReference type="ChEBI" id="CHEBI:74415"/>
        <dbReference type="ChEBI" id="CHEBI:74417"/>
        <dbReference type="EC" id="2.8.4.3"/>
    </reaction>
</comment>
<proteinExistence type="inferred from homology"/>
<keyword evidence="2 13" id="KW-0004">4Fe-4S</keyword>
<dbReference type="InterPro" id="IPR005839">
    <property type="entry name" value="Methylthiotransferase"/>
</dbReference>
<evidence type="ECO:0000256" key="12">
    <source>
        <dbReference type="ARBA" id="ARBA00081141"/>
    </source>
</evidence>
<organism evidence="17 18">
    <name type="scientific">Calditerrivibrio nitroreducens</name>
    <dbReference type="NCBI Taxonomy" id="477976"/>
    <lineage>
        <taxon>Bacteria</taxon>
        <taxon>Pseudomonadati</taxon>
        <taxon>Deferribacterota</taxon>
        <taxon>Deferribacteres</taxon>
        <taxon>Deferribacterales</taxon>
        <taxon>Calditerrivibrionaceae</taxon>
    </lineage>
</organism>
<dbReference type="InterPro" id="IPR020612">
    <property type="entry name" value="Methylthiotransferase_CS"/>
</dbReference>
<evidence type="ECO:0000256" key="2">
    <source>
        <dbReference type="ARBA" id="ARBA00022485"/>
    </source>
</evidence>
<dbReference type="PROSITE" id="PS51449">
    <property type="entry name" value="MTTASE_N"/>
    <property type="match status" value="1"/>
</dbReference>
<dbReference type="EC" id="2.8.4.3" evidence="9 13"/>
<keyword evidence="7 13" id="KW-0408">Iron</keyword>
<dbReference type="FunFam" id="3.40.50.12160:FF:000003">
    <property type="entry name" value="CDK5 regulatory subunit-associated protein 1"/>
    <property type="match status" value="1"/>
</dbReference>
<keyword evidence="5 13" id="KW-0949">S-adenosyl-L-methionine</keyword>
<evidence type="ECO:0000259" key="14">
    <source>
        <dbReference type="PROSITE" id="PS50926"/>
    </source>
</evidence>
<dbReference type="CDD" id="cd01335">
    <property type="entry name" value="Radical_SAM"/>
    <property type="match status" value="1"/>
</dbReference>
<dbReference type="InterPro" id="IPR007197">
    <property type="entry name" value="rSAM"/>
</dbReference>
<dbReference type="FunFam" id="3.80.30.20:FF:000001">
    <property type="entry name" value="tRNA-2-methylthio-N(6)-dimethylallyladenosine synthase 2"/>
    <property type="match status" value="1"/>
</dbReference>
<gene>
    <name evidence="13" type="primary">miaB</name>
    <name evidence="17" type="ORF">C0187_01975</name>
</gene>
<keyword evidence="13" id="KW-0819">tRNA processing</keyword>
<dbReference type="Pfam" id="PF01938">
    <property type="entry name" value="TRAM"/>
    <property type="match status" value="1"/>
</dbReference>